<gene>
    <name evidence="1" type="ORF">CVLEPA_LOCUS24394</name>
</gene>
<organism evidence="1 2">
    <name type="scientific">Clavelina lepadiformis</name>
    <name type="common">Light-bulb sea squirt</name>
    <name type="synonym">Ascidia lepadiformis</name>
    <dbReference type="NCBI Taxonomy" id="159417"/>
    <lineage>
        <taxon>Eukaryota</taxon>
        <taxon>Metazoa</taxon>
        <taxon>Chordata</taxon>
        <taxon>Tunicata</taxon>
        <taxon>Ascidiacea</taxon>
        <taxon>Aplousobranchia</taxon>
        <taxon>Clavelinidae</taxon>
        <taxon>Clavelina</taxon>
    </lineage>
</organism>
<evidence type="ECO:0000313" key="1">
    <source>
        <dbReference type="EMBL" id="CAK8691631.1"/>
    </source>
</evidence>
<evidence type="ECO:0000313" key="2">
    <source>
        <dbReference type="Proteomes" id="UP001642483"/>
    </source>
</evidence>
<protein>
    <submittedName>
        <fullName evidence="1">Uncharacterized protein</fullName>
    </submittedName>
</protein>
<accession>A0ABP0GIQ1</accession>
<keyword evidence="2" id="KW-1185">Reference proteome</keyword>
<reference evidence="1 2" key="1">
    <citation type="submission" date="2024-02" db="EMBL/GenBank/DDBJ databases">
        <authorList>
            <person name="Daric V."/>
            <person name="Darras S."/>
        </authorList>
    </citation>
    <scope>NUCLEOTIDE SEQUENCE [LARGE SCALE GENOMIC DNA]</scope>
</reference>
<dbReference type="Proteomes" id="UP001642483">
    <property type="component" value="Unassembled WGS sequence"/>
</dbReference>
<sequence length="85" mass="9729">MQLGEEVLVVLPMGEETLRMIFRRALPRKPTWTTADRASVTAVGSYSESRTHLFSSRNCVFFTAALSEVVDRPTQKIRHEKIKLH</sequence>
<comment type="caution">
    <text evidence="1">The sequence shown here is derived from an EMBL/GenBank/DDBJ whole genome shotgun (WGS) entry which is preliminary data.</text>
</comment>
<dbReference type="EMBL" id="CAWYQH010000119">
    <property type="protein sequence ID" value="CAK8691631.1"/>
    <property type="molecule type" value="Genomic_DNA"/>
</dbReference>
<name>A0ABP0GIQ1_CLALP</name>
<proteinExistence type="predicted"/>